<name>A0A8H7W2A0_9HELO</name>
<dbReference type="Proteomes" id="UP000664132">
    <property type="component" value="Unassembled WGS sequence"/>
</dbReference>
<feature type="chain" id="PRO_5034458074" description="GH16 domain-containing protein" evidence="1">
    <location>
        <begin position="18"/>
        <end position="288"/>
    </location>
</feature>
<dbReference type="SUPFAM" id="SSF49899">
    <property type="entry name" value="Concanavalin A-like lectins/glucanases"/>
    <property type="match status" value="1"/>
</dbReference>
<dbReference type="InterPro" id="IPR050546">
    <property type="entry name" value="Glycosyl_Hydrlase_16"/>
</dbReference>
<dbReference type="PANTHER" id="PTHR10963:SF60">
    <property type="entry name" value="GRAM-NEGATIVE BACTERIA-BINDING PROTEIN 1-RELATED"/>
    <property type="match status" value="1"/>
</dbReference>
<organism evidence="3 4">
    <name type="scientific">Cadophora malorum</name>
    <dbReference type="NCBI Taxonomy" id="108018"/>
    <lineage>
        <taxon>Eukaryota</taxon>
        <taxon>Fungi</taxon>
        <taxon>Dikarya</taxon>
        <taxon>Ascomycota</taxon>
        <taxon>Pezizomycotina</taxon>
        <taxon>Leotiomycetes</taxon>
        <taxon>Helotiales</taxon>
        <taxon>Ploettnerulaceae</taxon>
        <taxon>Cadophora</taxon>
    </lineage>
</organism>
<evidence type="ECO:0000313" key="4">
    <source>
        <dbReference type="Proteomes" id="UP000664132"/>
    </source>
</evidence>
<feature type="signal peptide" evidence="1">
    <location>
        <begin position="1"/>
        <end position="17"/>
    </location>
</feature>
<dbReference type="GO" id="GO:0005975">
    <property type="term" value="P:carbohydrate metabolic process"/>
    <property type="evidence" value="ECO:0007669"/>
    <property type="project" value="InterPro"/>
</dbReference>
<keyword evidence="4" id="KW-1185">Reference proteome</keyword>
<evidence type="ECO:0000259" key="2">
    <source>
        <dbReference type="PROSITE" id="PS51762"/>
    </source>
</evidence>
<feature type="domain" description="GH16" evidence="2">
    <location>
        <begin position="21"/>
        <end position="288"/>
    </location>
</feature>
<dbReference type="InterPro" id="IPR013320">
    <property type="entry name" value="ConA-like_dom_sf"/>
</dbReference>
<dbReference type="AlphaFoldDB" id="A0A8H7W2A0"/>
<evidence type="ECO:0000256" key="1">
    <source>
        <dbReference type="SAM" id="SignalP"/>
    </source>
</evidence>
<dbReference type="GO" id="GO:0004553">
    <property type="term" value="F:hydrolase activity, hydrolyzing O-glycosyl compounds"/>
    <property type="evidence" value="ECO:0007669"/>
    <property type="project" value="InterPro"/>
</dbReference>
<evidence type="ECO:0000313" key="3">
    <source>
        <dbReference type="EMBL" id="KAG4415121.1"/>
    </source>
</evidence>
<dbReference type="InterPro" id="IPR000757">
    <property type="entry name" value="Beta-glucanase-like"/>
</dbReference>
<dbReference type="OrthoDB" id="192832at2759"/>
<sequence>MFSLLLASAALCASAMSIQPEAYANLNNLASSKPGFVQTFLDSFEGPSGSLVSRSDWIVHLGTSYPGGPAQWVNNEFQSYTDSVWIMDLCSHRTQKGFGAAPRGKLLIEARIKLGTAPASQQQGIWNAFWAIGKDFRGNYWNWPAATEWDILEVINGQSIMYTTAHCGTRPGGPCNEDNGIGGPGAPFSRGDFHTVSLLVDRTVNNAAGQVDWNTESMTWSLDGKDIFVLTGARVGDKAAWEKLAYDEHFLILNVAIGGNWPGAPNAQTVDGPAVAMEVDYVGMWNSI</sequence>
<keyword evidence="1" id="KW-0732">Signal</keyword>
<dbReference type="Gene3D" id="2.60.120.200">
    <property type="match status" value="1"/>
</dbReference>
<comment type="caution">
    <text evidence="3">The sequence shown here is derived from an EMBL/GenBank/DDBJ whole genome shotgun (WGS) entry which is preliminary data.</text>
</comment>
<dbReference type="EMBL" id="JAFJYH010000235">
    <property type="protein sequence ID" value="KAG4415121.1"/>
    <property type="molecule type" value="Genomic_DNA"/>
</dbReference>
<reference evidence="3" key="1">
    <citation type="submission" date="2021-02" db="EMBL/GenBank/DDBJ databases">
        <title>Genome sequence Cadophora malorum strain M34.</title>
        <authorList>
            <person name="Stefanovic E."/>
            <person name="Vu D."/>
            <person name="Scully C."/>
            <person name="Dijksterhuis J."/>
            <person name="Roader J."/>
            <person name="Houbraken J."/>
        </authorList>
    </citation>
    <scope>NUCLEOTIDE SEQUENCE</scope>
    <source>
        <strain evidence="3">M34</strain>
    </source>
</reference>
<gene>
    <name evidence="3" type="ORF">IFR04_011758</name>
</gene>
<dbReference type="PANTHER" id="PTHR10963">
    <property type="entry name" value="GLYCOSYL HYDROLASE-RELATED"/>
    <property type="match status" value="1"/>
</dbReference>
<proteinExistence type="predicted"/>
<protein>
    <recommendedName>
        <fullName evidence="2">GH16 domain-containing protein</fullName>
    </recommendedName>
</protein>
<accession>A0A8H7W2A0</accession>
<dbReference type="PROSITE" id="PS51762">
    <property type="entry name" value="GH16_2"/>
    <property type="match status" value="1"/>
</dbReference>